<dbReference type="InterPro" id="IPR000417">
    <property type="entry name" value="Hyethyz_kinase"/>
</dbReference>
<dbReference type="Pfam" id="PF02110">
    <property type="entry name" value="HK"/>
    <property type="match status" value="1"/>
</dbReference>
<dbReference type="NCBIfam" id="NF006830">
    <property type="entry name" value="PRK09355.1"/>
    <property type="match status" value="1"/>
</dbReference>
<evidence type="ECO:0000256" key="7">
    <source>
        <dbReference type="ARBA" id="ARBA00022741"/>
    </source>
</evidence>
<dbReference type="Proteomes" id="UP001227543">
    <property type="component" value="Unassembled WGS sequence"/>
</dbReference>
<dbReference type="CDD" id="cd01170">
    <property type="entry name" value="THZ_kinase"/>
    <property type="match status" value="1"/>
</dbReference>
<dbReference type="InterPro" id="IPR036206">
    <property type="entry name" value="ThiamineP_synth_sf"/>
</dbReference>
<evidence type="ECO:0000256" key="11">
    <source>
        <dbReference type="ARBA" id="ARBA00022977"/>
    </source>
</evidence>
<dbReference type="GO" id="GO:0016301">
    <property type="term" value="F:kinase activity"/>
    <property type="evidence" value="ECO:0007669"/>
    <property type="project" value="UniProtKB-KW"/>
</dbReference>
<keyword evidence="11" id="KW-0784">Thiamine biosynthesis</keyword>
<evidence type="ECO:0000259" key="15">
    <source>
        <dbReference type="Pfam" id="PF02581"/>
    </source>
</evidence>
<evidence type="ECO:0000256" key="8">
    <source>
        <dbReference type="ARBA" id="ARBA00022777"/>
    </source>
</evidence>
<evidence type="ECO:0000256" key="14">
    <source>
        <dbReference type="ARBA" id="ARBA00047883"/>
    </source>
</evidence>
<dbReference type="InterPro" id="IPR022998">
    <property type="entry name" value="ThiamineP_synth_TenI"/>
</dbReference>
<comment type="catalytic activity">
    <reaction evidence="14">
        <text>2-[(2R,5Z)-2-carboxy-4-methylthiazol-5(2H)-ylidene]ethyl phosphate + 4-amino-2-methyl-5-(diphosphooxymethyl)pyrimidine + 2 H(+) = thiamine phosphate + CO2 + diphosphate</text>
        <dbReference type="Rhea" id="RHEA:47844"/>
        <dbReference type="ChEBI" id="CHEBI:15378"/>
        <dbReference type="ChEBI" id="CHEBI:16526"/>
        <dbReference type="ChEBI" id="CHEBI:33019"/>
        <dbReference type="ChEBI" id="CHEBI:37575"/>
        <dbReference type="ChEBI" id="CHEBI:57841"/>
        <dbReference type="ChEBI" id="CHEBI:62899"/>
        <dbReference type="EC" id="2.5.1.3"/>
    </reaction>
</comment>
<dbReference type="GeneID" id="85406232"/>
<dbReference type="PANTHER" id="PTHR20857:SF23">
    <property type="entry name" value="THIAMINE BIOSYNTHETIC BIFUNCTIONAL ENZYME"/>
    <property type="match status" value="1"/>
</dbReference>
<keyword evidence="7" id="KW-0547">Nucleotide-binding</keyword>
<dbReference type="NCBIfam" id="TIGR00694">
    <property type="entry name" value="thiM"/>
    <property type="match status" value="1"/>
</dbReference>
<proteinExistence type="inferred from homology"/>
<dbReference type="HAMAP" id="MF_00228">
    <property type="entry name" value="Thz_kinase"/>
    <property type="match status" value="1"/>
</dbReference>
<evidence type="ECO:0000256" key="9">
    <source>
        <dbReference type="ARBA" id="ARBA00022840"/>
    </source>
</evidence>
<keyword evidence="17" id="KW-1185">Reference proteome</keyword>
<reference evidence="16 17" key="1">
    <citation type="submission" date="2016-10" db="EMBL/GenBank/DDBJ databases">
        <title>The genome sequence of Colletotrichum fioriniae PJ7.</title>
        <authorList>
            <person name="Baroncelli R."/>
        </authorList>
    </citation>
    <scope>NUCLEOTIDE SEQUENCE [LARGE SCALE GENOMIC DNA]</scope>
    <source>
        <strain evidence="16 17">Tom-12</strain>
    </source>
</reference>
<sequence length="538" mass="56110">MPKPTVDYSLYLVTDSTPAILGDRDLSAVVAAAVRGGVTIVQYRDKTSDTGELVANARKLHAVCREAGVPLLINDRVDVALAVGCEGVHIGQDDMELTAARKILGPDAIIGVTASTIEEALKACEDGADYLGIGTVFATPTKENTKHIIGTAGLRTILTKLAAAGHLPRVKTVCIGGLNPSNIQRVLYQSANPDASSPASLDGVALVSAIVAAKDPESASRNLLELVKTSPSYRSITSSSSGSSSDASASPVDVDNLLAQIPSVITRVATTSPLSHNMTNLVVQNFAANVALAVGASPIMANYGQEAPDLARLGGSLVVNMGTVTPDGIANYLLALSAYNAARRPVVFDPVGAGATSIRRNAVKTILAGGYLDLIKGNEGEIKTVWGEGTLEQQKGVDSSSILAPAQKAKLVRDLARRERNVVLMTGKTDYLSDGKRTLAVDNGHELLGQITGTGCVLGTTVSAMLAAWADEDKLLAVLAGLLHFEIAAERAAVRADVQGPGTFVPAFIDELARVRRVTVEGDLTWLRGVKVKAVEVE</sequence>
<name>A0ABQ9RCP0_9PEZI</name>
<evidence type="ECO:0000256" key="4">
    <source>
        <dbReference type="ARBA" id="ARBA00005165"/>
    </source>
</evidence>
<comment type="pathway">
    <text evidence="3">Cofactor biosynthesis; thiamine diphosphate biosynthesis; 4-methyl-5-(2-phosphoethyl)-thiazole from 5-(2-hydroxyethyl)-4-methylthiazole: step 1/1.</text>
</comment>
<accession>A0ABQ9RCP0</accession>
<dbReference type="CDD" id="cd00564">
    <property type="entry name" value="TMP_TenI"/>
    <property type="match status" value="1"/>
</dbReference>
<dbReference type="Gene3D" id="3.20.20.70">
    <property type="entry name" value="Aldolase class I"/>
    <property type="match status" value="1"/>
</dbReference>
<comment type="caution">
    <text evidence="16">The sequence shown here is derived from an EMBL/GenBank/DDBJ whole genome shotgun (WGS) entry which is preliminary data.</text>
</comment>
<dbReference type="RefSeq" id="XP_060383184.1">
    <property type="nucleotide sequence ID" value="XM_060521994.1"/>
</dbReference>
<dbReference type="PRINTS" id="PR01099">
    <property type="entry name" value="HYETHTZKNASE"/>
</dbReference>
<comment type="catalytic activity">
    <reaction evidence="13">
        <text>2-(2-carboxy-4-methylthiazol-5-yl)ethyl phosphate + 4-amino-2-methyl-5-(diphosphooxymethyl)pyrimidine + 2 H(+) = thiamine phosphate + CO2 + diphosphate</text>
        <dbReference type="Rhea" id="RHEA:47848"/>
        <dbReference type="ChEBI" id="CHEBI:15378"/>
        <dbReference type="ChEBI" id="CHEBI:16526"/>
        <dbReference type="ChEBI" id="CHEBI:33019"/>
        <dbReference type="ChEBI" id="CHEBI:37575"/>
        <dbReference type="ChEBI" id="CHEBI:57841"/>
        <dbReference type="ChEBI" id="CHEBI:62890"/>
        <dbReference type="EC" id="2.5.1.3"/>
    </reaction>
</comment>
<dbReference type="HAMAP" id="MF_00097">
    <property type="entry name" value="TMP_synthase"/>
    <property type="match status" value="1"/>
</dbReference>
<keyword evidence="9" id="KW-0067">ATP-binding</keyword>
<dbReference type="SUPFAM" id="SSF51391">
    <property type="entry name" value="Thiamin phosphate synthase"/>
    <property type="match status" value="1"/>
</dbReference>
<comment type="catalytic activity">
    <reaction evidence="1">
        <text>5-(2-hydroxyethyl)-4-methylthiazole + ATP = 4-methyl-5-(2-phosphooxyethyl)-thiazole + ADP + H(+)</text>
        <dbReference type="Rhea" id="RHEA:24212"/>
        <dbReference type="ChEBI" id="CHEBI:15378"/>
        <dbReference type="ChEBI" id="CHEBI:17957"/>
        <dbReference type="ChEBI" id="CHEBI:30616"/>
        <dbReference type="ChEBI" id="CHEBI:58296"/>
        <dbReference type="ChEBI" id="CHEBI:456216"/>
        <dbReference type="EC" id="2.7.1.50"/>
    </reaction>
</comment>
<dbReference type="SUPFAM" id="SSF53613">
    <property type="entry name" value="Ribokinase-like"/>
    <property type="match status" value="1"/>
</dbReference>
<gene>
    <name evidence="16" type="ORF">CTAM01_05964</name>
</gene>
<comment type="catalytic activity">
    <reaction evidence="12">
        <text>4-methyl-5-(2-phosphooxyethyl)-thiazole + 4-amino-2-methyl-5-(diphosphooxymethyl)pyrimidine + H(+) = thiamine phosphate + diphosphate</text>
        <dbReference type="Rhea" id="RHEA:22328"/>
        <dbReference type="ChEBI" id="CHEBI:15378"/>
        <dbReference type="ChEBI" id="CHEBI:33019"/>
        <dbReference type="ChEBI" id="CHEBI:37575"/>
        <dbReference type="ChEBI" id="CHEBI:57841"/>
        <dbReference type="ChEBI" id="CHEBI:58296"/>
        <dbReference type="EC" id="2.5.1.3"/>
    </reaction>
</comment>
<evidence type="ECO:0000256" key="2">
    <source>
        <dbReference type="ARBA" id="ARBA00001946"/>
    </source>
</evidence>
<evidence type="ECO:0000256" key="1">
    <source>
        <dbReference type="ARBA" id="ARBA00001771"/>
    </source>
</evidence>
<dbReference type="InterPro" id="IPR029056">
    <property type="entry name" value="Ribokinase-like"/>
</dbReference>
<keyword evidence="5" id="KW-0808">Transferase</keyword>
<evidence type="ECO:0000256" key="12">
    <source>
        <dbReference type="ARBA" id="ARBA00047334"/>
    </source>
</evidence>
<comment type="cofactor">
    <cofactor evidence="2">
        <name>Mg(2+)</name>
        <dbReference type="ChEBI" id="CHEBI:18420"/>
    </cofactor>
</comment>
<evidence type="ECO:0000256" key="3">
    <source>
        <dbReference type="ARBA" id="ARBA00004868"/>
    </source>
</evidence>
<keyword evidence="8 16" id="KW-0418">Kinase</keyword>
<evidence type="ECO:0000313" key="16">
    <source>
        <dbReference type="EMBL" id="KAK1501239.1"/>
    </source>
</evidence>
<dbReference type="NCBIfam" id="TIGR00693">
    <property type="entry name" value="thiE"/>
    <property type="match status" value="1"/>
</dbReference>
<dbReference type="InterPro" id="IPR034291">
    <property type="entry name" value="TMP_synthase"/>
</dbReference>
<protein>
    <submittedName>
        <fullName evidence="16">Hydroxyethylthiazole kinase</fullName>
    </submittedName>
</protein>
<evidence type="ECO:0000256" key="6">
    <source>
        <dbReference type="ARBA" id="ARBA00022723"/>
    </source>
</evidence>
<evidence type="ECO:0000313" key="17">
    <source>
        <dbReference type="Proteomes" id="UP001227543"/>
    </source>
</evidence>
<dbReference type="InterPro" id="IPR013785">
    <property type="entry name" value="Aldolase_TIM"/>
</dbReference>
<dbReference type="Gene3D" id="3.40.1190.20">
    <property type="match status" value="1"/>
</dbReference>
<dbReference type="Pfam" id="PF02581">
    <property type="entry name" value="TMP-TENI"/>
    <property type="match status" value="1"/>
</dbReference>
<evidence type="ECO:0000256" key="10">
    <source>
        <dbReference type="ARBA" id="ARBA00022842"/>
    </source>
</evidence>
<dbReference type="PANTHER" id="PTHR20857">
    <property type="entry name" value="THIAMINE-PHOSPHATE PYROPHOSPHORYLASE"/>
    <property type="match status" value="1"/>
</dbReference>
<organism evidence="16 17">
    <name type="scientific">Colletotrichum tamarilloi</name>
    <dbReference type="NCBI Taxonomy" id="1209934"/>
    <lineage>
        <taxon>Eukaryota</taxon>
        <taxon>Fungi</taxon>
        <taxon>Dikarya</taxon>
        <taxon>Ascomycota</taxon>
        <taxon>Pezizomycotina</taxon>
        <taxon>Sordariomycetes</taxon>
        <taxon>Hypocreomycetidae</taxon>
        <taxon>Glomerellales</taxon>
        <taxon>Glomerellaceae</taxon>
        <taxon>Colletotrichum</taxon>
        <taxon>Colletotrichum acutatum species complex</taxon>
    </lineage>
</organism>
<keyword evidence="6" id="KW-0479">Metal-binding</keyword>
<keyword evidence="10" id="KW-0460">Magnesium</keyword>
<evidence type="ECO:0000256" key="5">
    <source>
        <dbReference type="ARBA" id="ARBA00022679"/>
    </source>
</evidence>
<evidence type="ECO:0000256" key="13">
    <source>
        <dbReference type="ARBA" id="ARBA00047851"/>
    </source>
</evidence>
<feature type="domain" description="Thiamine phosphate synthase/TenI" evidence="15">
    <location>
        <begin position="10"/>
        <end position="210"/>
    </location>
</feature>
<dbReference type="EMBL" id="MLFU01000016">
    <property type="protein sequence ID" value="KAK1501239.1"/>
    <property type="molecule type" value="Genomic_DNA"/>
</dbReference>
<comment type="pathway">
    <text evidence="4">Cofactor biosynthesis; thiamine diphosphate biosynthesis; thiamine phosphate from 4-amino-2-methyl-5-diphosphomethylpyrimidine and 4-methyl-5-(2-phosphoethyl)-thiazole: step 1/1.</text>
</comment>